<dbReference type="SUPFAM" id="SSF50249">
    <property type="entry name" value="Nucleic acid-binding proteins"/>
    <property type="match status" value="1"/>
</dbReference>
<dbReference type="OrthoDB" id="9789152at2"/>
<evidence type="ECO:0000256" key="4">
    <source>
        <dbReference type="ARBA" id="ARBA00023172"/>
    </source>
</evidence>
<accession>A0A0S4MXZ5</accession>
<evidence type="ECO:0000313" key="9">
    <source>
        <dbReference type="EMBL" id="CUU02785.1"/>
    </source>
</evidence>
<dbReference type="GO" id="GO:0006302">
    <property type="term" value="P:double-strand break repair"/>
    <property type="evidence" value="ECO:0007669"/>
    <property type="project" value="TreeGrafter"/>
</dbReference>
<keyword evidence="3 7" id="KW-0227">DNA damage</keyword>
<gene>
    <name evidence="7" type="primary">recO</name>
    <name evidence="9" type="ORF">JGI1_00583</name>
</gene>
<dbReference type="PANTHER" id="PTHR33991">
    <property type="entry name" value="DNA REPAIR PROTEIN RECO"/>
    <property type="match status" value="1"/>
</dbReference>
<dbReference type="InterPro" id="IPR012340">
    <property type="entry name" value="NA-bd_OB-fold"/>
</dbReference>
<dbReference type="HAMAP" id="MF_00201">
    <property type="entry name" value="RecO"/>
    <property type="match status" value="1"/>
</dbReference>
<dbReference type="InterPro" id="IPR022572">
    <property type="entry name" value="DNA_rep/recomb_RecO_N"/>
</dbReference>
<dbReference type="InterPro" id="IPR042242">
    <property type="entry name" value="RecO_C"/>
</dbReference>
<keyword evidence="5 7" id="KW-0234">DNA repair</keyword>
<dbReference type="RefSeq" id="WP_140944374.1">
    <property type="nucleotide sequence ID" value="NZ_FAOO01000003.1"/>
</dbReference>
<reference evidence="10" key="1">
    <citation type="submission" date="2015-11" db="EMBL/GenBank/DDBJ databases">
        <authorList>
            <person name="Varghese N."/>
        </authorList>
    </citation>
    <scope>NUCLEOTIDE SEQUENCE [LARGE SCALE GENOMIC DNA]</scope>
</reference>
<organism evidence="9 10">
    <name type="scientific">Candidatus Thermokryptus mobilis</name>
    <dbReference type="NCBI Taxonomy" id="1643428"/>
    <lineage>
        <taxon>Bacteria</taxon>
        <taxon>Pseudomonadati</taxon>
        <taxon>Candidatus Kryptoniota</taxon>
        <taxon>Candidatus Thermokryptus</taxon>
    </lineage>
</organism>
<dbReference type="Pfam" id="PF02565">
    <property type="entry name" value="RecO_C"/>
    <property type="match status" value="1"/>
</dbReference>
<evidence type="ECO:0000313" key="10">
    <source>
        <dbReference type="Proteomes" id="UP000320623"/>
    </source>
</evidence>
<dbReference type="STRING" id="1643428.GCA_001442855_00568"/>
<keyword evidence="10" id="KW-1185">Reference proteome</keyword>
<dbReference type="Proteomes" id="UP000320623">
    <property type="component" value="Unassembled WGS sequence"/>
</dbReference>
<evidence type="ECO:0000256" key="2">
    <source>
        <dbReference type="ARBA" id="ARBA00021310"/>
    </source>
</evidence>
<dbReference type="InterPro" id="IPR003717">
    <property type="entry name" value="RecO"/>
</dbReference>
<comment type="similarity">
    <text evidence="1 7">Belongs to the RecO family.</text>
</comment>
<dbReference type="SUPFAM" id="SSF57863">
    <property type="entry name" value="ArfGap/RecO-like zinc finger"/>
    <property type="match status" value="1"/>
</dbReference>
<dbReference type="GO" id="GO:0043590">
    <property type="term" value="C:bacterial nucleoid"/>
    <property type="evidence" value="ECO:0007669"/>
    <property type="project" value="TreeGrafter"/>
</dbReference>
<proteinExistence type="inferred from homology"/>
<comment type="function">
    <text evidence="7">Involved in DNA repair and RecF pathway recombination.</text>
</comment>
<name>A0A0S4MXZ5_9BACT</name>
<keyword evidence="4 7" id="KW-0233">DNA recombination</keyword>
<sequence>MLTKTEAIVLKAIKYRETSKIVTLYTKKFGKLNVIAKGAMLTTSKFGASLEPMSYILAILYKKETRELQFLSQADVIKSFLELYKNYNKMTIGLAICEMVYRVIKFEEENPRIFKLLVDTLENLNNADKNEINLLWYFLIHLVDVLGFGLNFRNCLNCGEKFGMKNLSQKVVFYPVKGGFLCSRCGAGASENFYSVGTFKSLVWLSGAKIDSVTSLKIDRNINSEIQRLLFDHLREHVEESLNLKSLEIYNKLKQS</sequence>
<evidence type="ECO:0000256" key="6">
    <source>
        <dbReference type="ARBA" id="ARBA00033409"/>
    </source>
</evidence>
<evidence type="ECO:0000256" key="1">
    <source>
        <dbReference type="ARBA" id="ARBA00007452"/>
    </source>
</evidence>
<evidence type="ECO:0000256" key="7">
    <source>
        <dbReference type="HAMAP-Rule" id="MF_00201"/>
    </source>
</evidence>
<evidence type="ECO:0000256" key="3">
    <source>
        <dbReference type="ARBA" id="ARBA00022763"/>
    </source>
</evidence>
<dbReference type="PANTHER" id="PTHR33991:SF1">
    <property type="entry name" value="DNA REPAIR PROTEIN RECO"/>
    <property type="match status" value="1"/>
</dbReference>
<dbReference type="InterPro" id="IPR037278">
    <property type="entry name" value="ARFGAP/RecO"/>
</dbReference>
<dbReference type="NCBIfam" id="TIGR00613">
    <property type="entry name" value="reco"/>
    <property type="match status" value="1"/>
</dbReference>
<dbReference type="Gene3D" id="2.40.50.140">
    <property type="entry name" value="Nucleic acid-binding proteins"/>
    <property type="match status" value="1"/>
</dbReference>
<dbReference type="EMBL" id="FAOO01000003">
    <property type="protein sequence ID" value="CUU02785.1"/>
    <property type="molecule type" value="Genomic_DNA"/>
</dbReference>
<dbReference type="GO" id="GO:0006310">
    <property type="term" value="P:DNA recombination"/>
    <property type="evidence" value="ECO:0007669"/>
    <property type="project" value="UniProtKB-UniRule"/>
</dbReference>
<dbReference type="Pfam" id="PF11967">
    <property type="entry name" value="RecO_N"/>
    <property type="match status" value="1"/>
</dbReference>
<evidence type="ECO:0000256" key="5">
    <source>
        <dbReference type="ARBA" id="ARBA00023204"/>
    </source>
</evidence>
<evidence type="ECO:0000259" key="8">
    <source>
        <dbReference type="Pfam" id="PF11967"/>
    </source>
</evidence>
<dbReference type="Gene3D" id="1.20.1440.120">
    <property type="entry name" value="Recombination protein O, C-terminal domain"/>
    <property type="match status" value="1"/>
</dbReference>
<dbReference type="AlphaFoldDB" id="A0A0S4MXZ5"/>
<feature type="domain" description="DNA replication/recombination mediator RecO N-terminal" evidence="8">
    <location>
        <begin position="1"/>
        <end position="80"/>
    </location>
</feature>
<protein>
    <recommendedName>
        <fullName evidence="2 7">DNA repair protein RecO</fullName>
    </recommendedName>
    <alternativeName>
        <fullName evidence="6 7">Recombination protein O</fullName>
    </alternativeName>
</protein>